<dbReference type="PROSITE" id="PS50011">
    <property type="entry name" value="PROTEIN_KINASE_DOM"/>
    <property type="match status" value="1"/>
</dbReference>
<dbReference type="InterPro" id="IPR011009">
    <property type="entry name" value="Kinase-like_dom_sf"/>
</dbReference>
<evidence type="ECO:0000256" key="1">
    <source>
        <dbReference type="ARBA" id="ARBA00022679"/>
    </source>
</evidence>
<dbReference type="GO" id="GO:0004674">
    <property type="term" value="F:protein serine/threonine kinase activity"/>
    <property type="evidence" value="ECO:0007669"/>
    <property type="project" value="UniProtKB-EC"/>
</dbReference>
<evidence type="ECO:0000313" key="7">
    <source>
        <dbReference type="EMBL" id="QDT52654.1"/>
    </source>
</evidence>
<dbReference type="Gene3D" id="1.10.510.10">
    <property type="entry name" value="Transferase(Phosphotransferase) domain 1"/>
    <property type="match status" value="1"/>
</dbReference>
<dbReference type="PANTHER" id="PTHR43289">
    <property type="entry name" value="MITOGEN-ACTIVATED PROTEIN KINASE KINASE KINASE 20-RELATED"/>
    <property type="match status" value="1"/>
</dbReference>
<protein>
    <submittedName>
        <fullName evidence="7">Serine/threonine-protein kinase PrkC</fullName>
        <ecNumber evidence="7">2.7.11.1</ecNumber>
    </submittedName>
</protein>
<feature type="domain" description="Protein kinase" evidence="6">
    <location>
        <begin position="15"/>
        <end position="262"/>
    </location>
</feature>
<keyword evidence="5" id="KW-0472">Membrane</keyword>
<proteinExistence type="predicted"/>
<dbReference type="EMBL" id="CP036271">
    <property type="protein sequence ID" value="QDT52654.1"/>
    <property type="molecule type" value="Genomic_DNA"/>
</dbReference>
<keyword evidence="5" id="KW-1133">Transmembrane helix</keyword>
<dbReference type="SMART" id="SM00220">
    <property type="entry name" value="S_TKc"/>
    <property type="match status" value="1"/>
</dbReference>
<gene>
    <name evidence="7" type="primary">prkC_2</name>
    <name evidence="7" type="ORF">Pan44_06660</name>
</gene>
<keyword evidence="3 7" id="KW-0418">Kinase</keyword>
<keyword evidence="4" id="KW-0067">ATP-binding</keyword>
<organism evidence="7 8">
    <name type="scientific">Caulifigura coniformis</name>
    <dbReference type="NCBI Taxonomy" id="2527983"/>
    <lineage>
        <taxon>Bacteria</taxon>
        <taxon>Pseudomonadati</taxon>
        <taxon>Planctomycetota</taxon>
        <taxon>Planctomycetia</taxon>
        <taxon>Planctomycetales</taxon>
        <taxon>Planctomycetaceae</taxon>
        <taxon>Caulifigura</taxon>
    </lineage>
</organism>
<accession>A0A517S943</accession>
<feature type="transmembrane region" description="Helical" evidence="5">
    <location>
        <begin position="566"/>
        <end position="583"/>
    </location>
</feature>
<evidence type="ECO:0000259" key="6">
    <source>
        <dbReference type="PROSITE" id="PS50011"/>
    </source>
</evidence>
<dbReference type="GO" id="GO:0005524">
    <property type="term" value="F:ATP binding"/>
    <property type="evidence" value="ECO:0007669"/>
    <property type="project" value="UniProtKB-KW"/>
</dbReference>
<feature type="transmembrane region" description="Helical" evidence="5">
    <location>
        <begin position="595"/>
        <end position="615"/>
    </location>
</feature>
<dbReference type="Proteomes" id="UP000315700">
    <property type="component" value="Chromosome"/>
</dbReference>
<keyword evidence="8" id="KW-1185">Reference proteome</keyword>
<keyword evidence="2" id="KW-0547">Nucleotide-binding</keyword>
<dbReference type="CDD" id="cd14014">
    <property type="entry name" value="STKc_PknB_like"/>
    <property type="match status" value="1"/>
</dbReference>
<dbReference type="AlphaFoldDB" id="A0A517S943"/>
<feature type="transmembrane region" description="Helical" evidence="5">
    <location>
        <begin position="319"/>
        <end position="348"/>
    </location>
</feature>
<dbReference type="RefSeq" id="WP_197453802.1">
    <property type="nucleotide sequence ID" value="NZ_CP036271.1"/>
</dbReference>
<dbReference type="Pfam" id="PF00069">
    <property type="entry name" value="Pkinase"/>
    <property type="match status" value="1"/>
</dbReference>
<evidence type="ECO:0000313" key="8">
    <source>
        <dbReference type="Proteomes" id="UP000315700"/>
    </source>
</evidence>
<dbReference type="EC" id="2.7.11.1" evidence="7"/>
<name>A0A517S943_9PLAN</name>
<evidence type="ECO:0000256" key="2">
    <source>
        <dbReference type="ARBA" id="ARBA00022741"/>
    </source>
</evidence>
<dbReference type="InterPro" id="IPR000719">
    <property type="entry name" value="Prot_kinase_dom"/>
</dbReference>
<dbReference type="PANTHER" id="PTHR43289:SF6">
    <property type="entry name" value="SERINE_THREONINE-PROTEIN KINASE NEKL-3"/>
    <property type="match status" value="1"/>
</dbReference>
<evidence type="ECO:0000256" key="3">
    <source>
        <dbReference type="ARBA" id="ARBA00022777"/>
    </source>
</evidence>
<dbReference type="InParanoid" id="A0A517S943"/>
<sequence length="648" mass="70296">MKFTFAPESKPLEGYTIKRAIYRGGFGEVYYALSDAGREVALKLLQHNTEVELRGVQQCLNLSHPNLVTIFDIRQDGDGDHWIVMEYVAGETLDQAIRRFPSGMPMEEIRRWLPGIAEGVSYLHDNGLVHRDLKPANIFSDSGCVKVGDVGLSKFITQSRRSAQTQSVGTVYYMAPEVAKGRYGKEVDVYALGVILYEMLTGKVPFDGDSTGEILMKHLTEKPDLSKLPPRLRNVVGRSLEKDPARRYASPREFALAVDAAVVGRHSAPATEFTAAGGDFARSGEASPRFRRATRAGCRKLCGMKPWPQEDGSDYGQAAFTWFCLMIFFSMMQIWVLTPISLMFAMYYGGNWAYRKATGVGGSVASAFRSAIAGATSQPPLVARHAAAAGHHVAGAARSVKDTVTNVIFPASLSQSAAPALTRWTHWTGAAPLAAIIAVLTTLAATFVTARFTSRPMFRIFHDSNPGSWISFATFVGSAIAACWGITAACKYWEGRSPAGIARRLSLGAVGLVVGAFSGAISRYLAVDGQVPALFGDILNGAWNRNPPGGALIGELQRAFGLADPLIVATALLFGVFFALRNWSRQTDEARPSRFRLSSLFATVFTAWFAGALFGVMSPTFLTWAAVVSSSVQLASVWRPTTVDRRAV</sequence>
<dbReference type="SUPFAM" id="SSF56112">
    <property type="entry name" value="Protein kinase-like (PK-like)"/>
    <property type="match status" value="1"/>
</dbReference>
<keyword evidence="1 7" id="KW-0808">Transferase</keyword>
<evidence type="ECO:0000256" key="4">
    <source>
        <dbReference type="ARBA" id="ARBA00022840"/>
    </source>
</evidence>
<dbReference type="KEGG" id="ccos:Pan44_06660"/>
<reference evidence="7 8" key="1">
    <citation type="submission" date="2019-02" db="EMBL/GenBank/DDBJ databases">
        <title>Deep-cultivation of Planctomycetes and their phenomic and genomic characterization uncovers novel biology.</title>
        <authorList>
            <person name="Wiegand S."/>
            <person name="Jogler M."/>
            <person name="Boedeker C."/>
            <person name="Pinto D."/>
            <person name="Vollmers J."/>
            <person name="Rivas-Marin E."/>
            <person name="Kohn T."/>
            <person name="Peeters S.H."/>
            <person name="Heuer A."/>
            <person name="Rast P."/>
            <person name="Oberbeckmann S."/>
            <person name="Bunk B."/>
            <person name="Jeske O."/>
            <person name="Meyerdierks A."/>
            <person name="Storesund J.E."/>
            <person name="Kallscheuer N."/>
            <person name="Luecker S."/>
            <person name="Lage O.M."/>
            <person name="Pohl T."/>
            <person name="Merkel B.J."/>
            <person name="Hornburger P."/>
            <person name="Mueller R.-W."/>
            <person name="Bruemmer F."/>
            <person name="Labrenz M."/>
            <person name="Spormann A.M."/>
            <person name="Op den Camp H."/>
            <person name="Overmann J."/>
            <person name="Amann R."/>
            <person name="Jetten M.S.M."/>
            <person name="Mascher T."/>
            <person name="Medema M.H."/>
            <person name="Devos D.P."/>
            <person name="Kaster A.-K."/>
            <person name="Ovreas L."/>
            <person name="Rohde M."/>
            <person name="Galperin M.Y."/>
            <person name="Jogler C."/>
        </authorList>
    </citation>
    <scope>NUCLEOTIDE SEQUENCE [LARGE SCALE GENOMIC DNA]</scope>
    <source>
        <strain evidence="7 8">Pan44</strain>
    </source>
</reference>
<feature type="transmembrane region" description="Helical" evidence="5">
    <location>
        <begin position="469"/>
        <end position="493"/>
    </location>
</feature>
<keyword evidence="5" id="KW-0812">Transmembrane</keyword>
<feature type="transmembrane region" description="Helical" evidence="5">
    <location>
        <begin position="430"/>
        <end position="449"/>
    </location>
</feature>
<feature type="transmembrane region" description="Helical" evidence="5">
    <location>
        <begin position="505"/>
        <end position="526"/>
    </location>
</feature>
<evidence type="ECO:0000256" key="5">
    <source>
        <dbReference type="SAM" id="Phobius"/>
    </source>
</evidence>